<feature type="domain" description="HTH marR-type" evidence="1">
    <location>
        <begin position="3"/>
        <end position="138"/>
    </location>
</feature>
<accession>A0A8J8MG69</accession>
<dbReference type="RefSeq" id="WP_212696459.1">
    <property type="nucleotide sequence ID" value="NZ_CP058649.1"/>
</dbReference>
<sequence>MAKLHLMNKLGRIYLTWTRKLQRELVPHDISLKQQFVLKQLKKKSFLYPFQIAEMLYCDRPTATVIIKNLEKKGWVKRERDPENARQYRISITEDGLIKLESLYGACGPKDMDRFDPLKCLSSEEREQLEQLIMKVFKNMDY</sequence>
<keyword evidence="3" id="KW-1185">Reference proteome</keyword>
<dbReference type="PROSITE" id="PS50995">
    <property type="entry name" value="HTH_MARR_2"/>
    <property type="match status" value="1"/>
</dbReference>
<dbReference type="Gene3D" id="1.10.10.10">
    <property type="entry name" value="Winged helix-like DNA-binding domain superfamily/Winged helix DNA-binding domain"/>
    <property type="match status" value="1"/>
</dbReference>
<dbReference type="InterPro" id="IPR000835">
    <property type="entry name" value="HTH_MarR-typ"/>
</dbReference>
<dbReference type="GO" id="GO:0006950">
    <property type="term" value="P:response to stress"/>
    <property type="evidence" value="ECO:0007669"/>
    <property type="project" value="TreeGrafter"/>
</dbReference>
<dbReference type="PANTHER" id="PTHR33164">
    <property type="entry name" value="TRANSCRIPTIONAL REGULATOR, MARR FAMILY"/>
    <property type="match status" value="1"/>
</dbReference>
<dbReference type="PRINTS" id="PR00598">
    <property type="entry name" value="HTHMARR"/>
</dbReference>
<dbReference type="InterPro" id="IPR039422">
    <property type="entry name" value="MarR/SlyA-like"/>
</dbReference>
<dbReference type="Pfam" id="PF01047">
    <property type="entry name" value="MarR"/>
    <property type="match status" value="1"/>
</dbReference>
<protein>
    <submittedName>
        <fullName evidence="2">MarR family transcriptional regulator</fullName>
    </submittedName>
</protein>
<dbReference type="GO" id="GO:0003700">
    <property type="term" value="F:DNA-binding transcription factor activity"/>
    <property type="evidence" value="ECO:0007669"/>
    <property type="project" value="InterPro"/>
</dbReference>
<dbReference type="InterPro" id="IPR036388">
    <property type="entry name" value="WH-like_DNA-bd_sf"/>
</dbReference>
<dbReference type="InterPro" id="IPR036390">
    <property type="entry name" value="WH_DNA-bd_sf"/>
</dbReference>
<evidence type="ECO:0000313" key="2">
    <source>
        <dbReference type="EMBL" id="QUI21000.1"/>
    </source>
</evidence>
<evidence type="ECO:0000313" key="3">
    <source>
        <dbReference type="Proteomes" id="UP000683246"/>
    </source>
</evidence>
<dbReference type="PANTHER" id="PTHR33164:SF43">
    <property type="entry name" value="HTH-TYPE TRANSCRIPTIONAL REPRESSOR YETL"/>
    <property type="match status" value="1"/>
</dbReference>
<dbReference type="KEGG" id="vpy:HZI73_01225"/>
<dbReference type="SUPFAM" id="SSF46785">
    <property type="entry name" value="Winged helix' DNA-binding domain"/>
    <property type="match status" value="1"/>
</dbReference>
<dbReference type="EMBL" id="CP058649">
    <property type="protein sequence ID" value="QUI21000.1"/>
    <property type="molecule type" value="Genomic_DNA"/>
</dbReference>
<dbReference type="SMART" id="SM00347">
    <property type="entry name" value="HTH_MARR"/>
    <property type="match status" value="1"/>
</dbReference>
<proteinExistence type="predicted"/>
<gene>
    <name evidence="2" type="ORF">HZI73_01225</name>
</gene>
<name>A0A8J8MG69_9FIRM</name>
<dbReference type="AlphaFoldDB" id="A0A8J8MG69"/>
<organism evidence="2 3">
    <name type="scientific">Vallitalea pronyensis</name>
    <dbReference type="NCBI Taxonomy" id="1348613"/>
    <lineage>
        <taxon>Bacteria</taxon>
        <taxon>Bacillati</taxon>
        <taxon>Bacillota</taxon>
        <taxon>Clostridia</taxon>
        <taxon>Lachnospirales</taxon>
        <taxon>Vallitaleaceae</taxon>
        <taxon>Vallitalea</taxon>
    </lineage>
</organism>
<evidence type="ECO:0000259" key="1">
    <source>
        <dbReference type="PROSITE" id="PS50995"/>
    </source>
</evidence>
<dbReference type="Proteomes" id="UP000683246">
    <property type="component" value="Chromosome"/>
</dbReference>
<reference evidence="2" key="1">
    <citation type="submission" date="2020-07" db="EMBL/GenBank/DDBJ databases">
        <title>Vallitalea pronyensis genome.</title>
        <authorList>
            <person name="Postec A."/>
        </authorList>
    </citation>
    <scope>NUCLEOTIDE SEQUENCE</scope>
    <source>
        <strain evidence="2">FatNI3</strain>
    </source>
</reference>